<proteinExistence type="predicted"/>
<name>A0A9W6NWQ5_9PSEU</name>
<keyword evidence="3" id="KW-1185">Reference proteome</keyword>
<reference evidence="2" key="2">
    <citation type="submission" date="2023-01" db="EMBL/GenBank/DDBJ databases">
        <authorList>
            <person name="Sun Q."/>
            <person name="Evtushenko L."/>
        </authorList>
    </citation>
    <scope>NUCLEOTIDE SEQUENCE</scope>
    <source>
        <strain evidence="2">VKM Ac-1069</strain>
    </source>
</reference>
<dbReference type="InterPro" id="IPR001279">
    <property type="entry name" value="Metallo-B-lactamas"/>
</dbReference>
<dbReference type="Gene3D" id="3.60.15.10">
    <property type="entry name" value="Ribonuclease Z/Hydroxyacylglutathione hydrolase-like"/>
    <property type="match status" value="1"/>
</dbReference>
<dbReference type="PANTHER" id="PTHR42951">
    <property type="entry name" value="METALLO-BETA-LACTAMASE DOMAIN-CONTAINING"/>
    <property type="match status" value="1"/>
</dbReference>
<dbReference type="InterPro" id="IPR050855">
    <property type="entry name" value="NDM-1-like"/>
</dbReference>
<dbReference type="Proteomes" id="UP001143463">
    <property type="component" value="Unassembled WGS sequence"/>
</dbReference>
<dbReference type="SUPFAM" id="SSF56281">
    <property type="entry name" value="Metallo-hydrolase/oxidoreductase"/>
    <property type="match status" value="1"/>
</dbReference>
<evidence type="ECO:0000313" key="3">
    <source>
        <dbReference type="Proteomes" id="UP001143463"/>
    </source>
</evidence>
<feature type="domain" description="Metallo-beta-lactamase" evidence="1">
    <location>
        <begin position="27"/>
        <end position="208"/>
    </location>
</feature>
<dbReference type="PANTHER" id="PTHR42951:SF22">
    <property type="entry name" value="METALLO BETA-LACTAMASE SUPERFAMILY LIPOPROTEIN"/>
    <property type="match status" value="1"/>
</dbReference>
<dbReference type="Pfam" id="PF00753">
    <property type="entry name" value="Lactamase_B"/>
    <property type="match status" value="1"/>
</dbReference>
<comment type="caution">
    <text evidence="2">The sequence shown here is derived from an EMBL/GenBank/DDBJ whole genome shotgun (WGS) entry which is preliminary data.</text>
</comment>
<gene>
    <name evidence="2" type="ORF">GCM10017577_37660</name>
</gene>
<dbReference type="EMBL" id="BSFQ01000015">
    <property type="protein sequence ID" value="GLL12625.1"/>
    <property type="molecule type" value="Genomic_DNA"/>
</dbReference>
<organism evidence="2 3">
    <name type="scientific">Pseudonocardia halophobica</name>
    <dbReference type="NCBI Taxonomy" id="29401"/>
    <lineage>
        <taxon>Bacteria</taxon>
        <taxon>Bacillati</taxon>
        <taxon>Actinomycetota</taxon>
        <taxon>Actinomycetes</taxon>
        <taxon>Pseudonocardiales</taxon>
        <taxon>Pseudonocardiaceae</taxon>
        <taxon>Pseudonocardia</taxon>
    </lineage>
</organism>
<accession>A0A9W6NWQ5</accession>
<evidence type="ECO:0000313" key="2">
    <source>
        <dbReference type="EMBL" id="GLL12625.1"/>
    </source>
</evidence>
<evidence type="ECO:0000259" key="1">
    <source>
        <dbReference type="SMART" id="SM00849"/>
    </source>
</evidence>
<dbReference type="RefSeq" id="WP_037047768.1">
    <property type="nucleotide sequence ID" value="NZ_BAAAUZ010000073.1"/>
</dbReference>
<dbReference type="AlphaFoldDB" id="A0A9W6NWQ5"/>
<protein>
    <recommendedName>
        <fullName evidence="1">Metallo-beta-lactamase domain-containing protein</fullName>
    </recommendedName>
</protein>
<reference evidence="2" key="1">
    <citation type="journal article" date="2014" name="Int. J. Syst. Evol. Microbiol.">
        <title>Complete genome sequence of Corynebacterium casei LMG S-19264T (=DSM 44701T), isolated from a smear-ripened cheese.</title>
        <authorList>
            <consortium name="US DOE Joint Genome Institute (JGI-PGF)"/>
            <person name="Walter F."/>
            <person name="Albersmeier A."/>
            <person name="Kalinowski J."/>
            <person name="Ruckert C."/>
        </authorList>
    </citation>
    <scope>NUCLEOTIDE SEQUENCE</scope>
    <source>
        <strain evidence="2">VKM Ac-1069</strain>
    </source>
</reference>
<dbReference type="CDD" id="cd06262">
    <property type="entry name" value="metallo-hydrolase-like_MBL-fold"/>
    <property type="match status" value="1"/>
</dbReference>
<sequence>MGTTGWTPEEYGQVTLLRAANGGGYPYGNSLLVRGSAGTLLVDPSLALVEQDTLPAADAVVVSHAHEDHLVAIDAFDAPVHVHTADLPAVRDTQELLAGYGLPADATAELADSLAAEFRVRSRPDAVGVPDGHRFDLGDRTATVVHLPGHTAGHCGLLVEPDGFLYIADIDLTSFGPYYGDRVSSLEGFERSIEICGSVDARWFGTFHQKGVVEGADEFRRRLRAYREVIGRRDEALTEFLAEPRTLADVVDHRFVYRPHVEAPHVESVEARTAEQHIARLVRTGVVAEVEPGRYRAVAG</sequence>
<dbReference type="SMART" id="SM00849">
    <property type="entry name" value="Lactamase_B"/>
    <property type="match status" value="1"/>
</dbReference>
<dbReference type="InterPro" id="IPR036866">
    <property type="entry name" value="RibonucZ/Hydroxyglut_hydro"/>
</dbReference>